<dbReference type="Pfam" id="PF00589">
    <property type="entry name" value="Phage_integrase"/>
    <property type="match status" value="1"/>
</dbReference>
<dbReference type="EMBL" id="JALGAR010000002">
    <property type="protein sequence ID" value="MCI4658041.1"/>
    <property type="molecule type" value="Genomic_DNA"/>
</dbReference>
<dbReference type="GO" id="GO:0006310">
    <property type="term" value="P:DNA recombination"/>
    <property type="evidence" value="ECO:0007669"/>
    <property type="project" value="UniProtKB-KW"/>
</dbReference>
<dbReference type="SUPFAM" id="SSF56349">
    <property type="entry name" value="DNA breaking-rejoining enzymes"/>
    <property type="match status" value="1"/>
</dbReference>
<name>A0AA41UKL5_9MICO</name>
<dbReference type="Proteomes" id="UP001165341">
    <property type="component" value="Unassembled WGS sequence"/>
</dbReference>
<dbReference type="PROSITE" id="PS51898">
    <property type="entry name" value="TYR_RECOMBINASE"/>
    <property type="match status" value="1"/>
</dbReference>
<feature type="domain" description="Tyr recombinase" evidence="2">
    <location>
        <begin position="1"/>
        <end position="166"/>
    </location>
</feature>
<dbReference type="GO" id="GO:0003677">
    <property type="term" value="F:DNA binding"/>
    <property type="evidence" value="ECO:0007669"/>
    <property type="project" value="InterPro"/>
</dbReference>
<sequence>MAALRVGRVDLSRRRIEVAEAVSEVGGAAVWGTPKGHGRRSVPFPALLATELAQRCQGKRPKDLVFTSAAGAWLRNGNFRQRYFDPALTLIREGRSDSDDPVLNVEADPNFPVVTPHDLRHTAASLAVSAGASVKSVQRMLGHASAAMTLDVYADLFDDDLDAVARALDDQAAASGRGRDA</sequence>
<dbReference type="InterPro" id="IPR013762">
    <property type="entry name" value="Integrase-like_cat_sf"/>
</dbReference>
<evidence type="ECO:0000259" key="2">
    <source>
        <dbReference type="PROSITE" id="PS51898"/>
    </source>
</evidence>
<dbReference type="InterPro" id="IPR002104">
    <property type="entry name" value="Integrase_catalytic"/>
</dbReference>
<keyword evidence="1" id="KW-0233">DNA recombination</keyword>
<dbReference type="Gene3D" id="1.10.443.10">
    <property type="entry name" value="Intergrase catalytic core"/>
    <property type="match status" value="1"/>
</dbReference>
<comment type="caution">
    <text evidence="3">The sequence shown here is derived from an EMBL/GenBank/DDBJ whole genome shotgun (WGS) entry which is preliminary data.</text>
</comment>
<protein>
    <submittedName>
        <fullName evidence="3">Tyrosine-type recombinase/integrase</fullName>
    </submittedName>
</protein>
<evidence type="ECO:0000313" key="4">
    <source>
        <dbReference type="Proteomes" id="UP001165341"/>
    </source>
</evidence>
<evidence type="ECO:0000313" key="3">
    <source>
        <dbReference type="EMBL" id="MCI4658041.1"/>
    </source>
</evidence>
<accession>A0AA41UKL5</accession>
<dbReference type="InterPro" id="IPR011010">
    <property type="entry name" value="DNA_brk_join_enz"/>
</dbReference>
<organism evidence="3 4">
    <name type="scientific">Cryobacterium zhongshanensis</name>
    <dbReference type="NCBI Taxonomy" id="2928153"/>
    <lineage>
        <taxon>Bacteria</taxon>
        <taxon>Bacillati</taxon>
        <taxon>Actinomycetota</taxon>
        <taxon>Actinomycetes</taxon>
        <taxon>Micrococcales</taxon>
        <taxon>Microbacteriaceae</taxon>
        <taxon>Cryobacterium</taxon>
    </lineage>
</organism>
<dbReference type="AlphaFoldDB" id="A0AA41UKL5"/>
<dbReference type="RefSeq" id="WP_243011834.1">
    <property type="nucleotide sequence ID" value="NZ_JALGAR010000002.1"/>
</dbReference>
<dbReference type="GO" id="GO:0015074">
    <property type="term" value="P:DNA integration"/>
    <property type="evidence" value="ECO:0007669"/>
    <property type="project" value="InterPro"/>
</dbReference>
<proteinExistence type="predicted"/>
<evidence type="ECO:0000256" key="1">
    <source>
        <dbReference type="ARBA" id="ARBA00023172"/>
    </source>
</evidence>
<gene>
    <name evidence="3" type="ORF">MQH31_09495</name>
</gene>
<keyword evidence="4" id="KW-1185">Reference proteome</keyword>
<reference evidence="3" key="1">
    <citation type="submission" date="2022-03" db="EMBL/GenBank/DDBJ databases">
        <title>Cryobacterium sp. nov. strain ZS14-85, isolated from Antarctic soil.</title>
        <authorList>
            <person name="Li J."/>
            <person name="Niu G."/>
        </authorList>
    </citation>
    <scope>NUCLEOTIDE SEQUENCE</scope>
    <source>
        <strain evidence="3">ZS14-85</strain>
    </source>
</reference>